<keyword evidence="4 12" id="KW-0808">Transferase</keyword>
<evidence type="ECO:0000256" key="3">
    <source>
        <dbReference type="ARBA" id="ARBA00022618"/>
    </source>
</evidence>
<evidence type="ECO:0000256" key="5">
    <source>
        <dbReference type="ARBA" id="ARBA00022692"/>
    </source>
</evidence>
<feature type="transmembrane region" description="Helical" evidence="12">
    <location>
        <begin position="271"/>
        <end position="291"/>
    </location>
</feature>
<accession>A0A3Q8ERN6</accession>
<dbReference type="UniPathway" id="UPA00219"/>
<keyword evidence="10 12" id="KW-0131">Cell cycle</keyword>
<protein>
    <recommendedName>
        <fullName evidence="12 13">Phospho-N-acetylmuramoyl-pentapeptide-transferase</fullName>
        <ecNumber evidence="12 13">2.7.8.13</ecNumber>
    </recommendedName>
    <alternativeName>
        <fullName evidence="12">UDP-MurNAc-pentapeptide phosphotransferase</fullName>
    </alternativeName>
</protein>
<sequence length="374" mass="42733">MLIIYFQNWFYLNNLFLRSIIILLTSFLSIIFLGQIFIKKLIQIKIKQSIRTYGPQSHLLKVGTPTMGGILVLGSILINCIMWCNIFNKFVLILIFVIISFSYIGYIDDHKKIIMSDAQGISAINKLLLQIIFGMITAFFIALAMLKNTNITYFWQIFDNFFLFDRSIFIPFINFNIHLNFWQFVILTTFIIVASSNAVNLTDGLDGLVIFLVAVISLSLALLSYCFFKGLLVNKFIIDYSNDIYELTLISFSILGASLAFLLFNSYPAKIFLGDIGSLPLGALIATIAIIIQQEVVFFIMSGLLVIETMSVLLQVIYFKLTKQIFGKGIKIFRMSPLHHHFELLGYEENKIVVGFWILNILLVIISLCFIEMK</sequence>
<gene>
    <name evidence="12 15" type="primary">mraY</name>
    <name evidence="15" type="ORF">CKSOR_00555</name>
</gene>
<dbReference type="InterPro" id="IPR000715">
    <property type="entry name" value="Glycosyl_transferase_4"/>
</dbReference>
<name>A0A3Q8ERN6_9PROT</name>
<feature type="binding site" evidence="14">
    <location>
        <position position="200"/>
    </location>
    <ligand>
        <name>Mg(2+)</name>
        <dbReference type="ChEBI" id="CHEBI:18420"/>
    </ligand>
</feature>
<evidence type="ECO:0000256" key="11">
    <source>
        <dbReference type="ARBA" id="ARBA00023316"/>
    </source>
</evidence>
<proteinExistence type="inferred from homology"/>
<dbReference type="InterPro" id="IPR003524">
    <property type="entry name" value="PNAcMuramoyl-5peptid_Trfase"/>
</dbReference>
<dbReference type="HAMAP" id="MF_00038">
    <property type="entry name" value="MraY"/>
    <property type="match status" value="1"/>
</dbReference>
<comment type="subcellular location">
    <subcellularLocation>
        <location evidence="12">Cell membrane</location>
        <topology evidence="12">Multi-pass membrane protein</topology>
    </subcellularLocation>
    <subcellularLocation>
        <location evidence="1">Membrane</location>
        <topology evidence="1">Multi-pass membrane protein</topology>
    </subcellularLocation>
</comment>
<evidence type="ECO:0000256" key="2">
    <source>
        <dbReference type="ARBA" id="ARBA00005583"/>
    </source>
</evidence>
<comment type="cofactor">
    <cofactor evidence="12 14">
        <name>Mg(2+)</name>
        <dbReference type="ChEBI" id="CHEBI:18420"/>
    </cofactor>
</comment>
<dbReference type="AlphaFoldDB" id="A0A3Q8ERN6"/>
<dbReference type="RefSeq" id="WP_108674061.1">
    <property type="nucleotide sequence ID" value="NZ_CP025628.1"/>
</dbReference>
<keyword evidence="8 12" id="KW-1133">Transmembrane helix</keyword>
<feature type="binding site" evidence="14">
    <location>
        <position position="275"/>
    </location>
    <ligand>
        <name>Mg(2+)</name>
        <dbReference type="ChEBI" id="CHEBI:18420"/>
    </ligand>
</feature>
<evidence type="ECO:0000256" key="12">
    <source>
        <dbReference type="HAMAP-Rule" id="MF_00038"/>
    </source>
</evidence>
<dbReference type="GO" id="GO:0005886">
    <property type="term" value="C:plasma membrane"/>
    <property type="evidence" value="ECO:0007669"/>
    <property type="project" value="UniProtKB-SubCell"/>
</dbReference>
<comment type="function">
    <text evidence="12">Catalyzes the initial step of the lipid cycle reactions in the biosynthesis of the cell wall peptidoglycan: transfers peptidoglycan precursor phospho-MurNAc-pentapeptide from UDP-MurNAc-pentapeptide onto the lipid carrier undecaprenyl phosphate, yielding undecaprenyl-pyrophosphoryl-MurNAc-pentapeptide, known as lipid I.</text>
</comment>
<feature type="transmembrane region" description="Helical" evidence="12">
    <location>
        <begin position="181"/>
        <end position="202"/>
    </location>
</feature>
<evidence type="ECO:0000256" key="14">
    <source>
        <dbReference type="PIRSR" id="PIRSR600715-1"/>
    </source>
</evidence>
<dbReference type="OrthoDB" id="9805475at2"/>
<dbReference type="PANTHER" id="PTHR22926">
    <property type="entry name" value="PHOSPHO-N-ACETYLMURAMOYL-PENTAPEPTIDE-TRANSFERASE"/>
    <property type="match status" value="1"/>
</dbReference>
<dbReference type="EC" id="2.7.8.13" evidence="12 13"/>
<keyword evidence="12 14" id="KW-0479">Metal-binding</keyword>
<evidence type="ECO:0000256" key="10">
    <source>
        <dbReference type="ARBA" id="ARBA00023306"/>
    </source>
</evidence>
<keyword evidence="16" id="KW-1185">Reference proteome</keyword>
<comment type="catalytic activity">
    <reaction evidence="12">
        <text>UDP-N-acetyl-alpha-D-muramoyl-L-alanyl-gamma-D-glutamyl-meso-2,6-diaminopimeloyl-D-alanyl-D-alanine + di-trans,octa-cis-undecaprenyl phosphate = di-trans,octa-cis-undecaprenyl diphospho-N-acetyl-alpha-D-muramoyl-L-alanyl-D-glutamyl-meso-2,6-diaminopimeloyl-D-alanyl-D-alanine + UMP</text>
        <dbReference type="Rhea" id="RHEA:28386"/>
        <dbReference type="ChEBI" id="CHEBI:57865"/>
        <dbReference type="ChEBI" id="CHEBI:60392"/>
        <dbReference type="ChEBI" id="CHEBI:61386"/>
        <dbReference type="ChEBI" id="CHEBI:61387"/>
        <dbReference type="EC" id="2.7.8.13"/>
    </reaction>
</comment>
<dbReference type="GO" id="GO:0008963">
    <property type="term" value="F:phospho-N-acetylmuramoyl-pentapeptide-transferase activity"/>
    <property type="evidence" value="ECO:0007669"/>
    <property type="project" value="UniProtKB-UniRule"/>
</dbReference>
<keyword evidence="5 12" id="KW-0812">Transmembrane</keyword>
<dbReference type="PROSITE" id="PS01348">
    <property type="entry name" value="MRAY_2"/>
    <property type="match status" value="1"/>
</dbReference>
<comment type="similarity">
    <text evidence="2 12">Belongs to the glycosyltransferase 4 family. MraY subfamily.</text>
</comment>
<evidence type="ECO:0000313" key="15">
    <source>
        <dbReference type="EMBL" id="AWD32661.1"/>
    </source>
</evidence>
<dbReference type="CDD" id="cd06852">
    <property type="entry name" value="GT_MraY"/>
    <property type="match status" value="1"/>
</dbReference>
<dbReference type="GO" id="GO:0051301">
    <property type="term" value="P:cell division"/>
    <property type="evidence" value="ECO:0007669"/>
    <property type="project" value="UniProtKB-KW"/>
</dbReference>
<evidence type="ECO:0000256" key="1">
    <source>
        <dbReference type="ARBA" id="ARBA00004141"/>
    </source>
</evidence>
<dbReference type="KEGG" id="kso:CKSOR_00555"/>
<feature type="transmembrane region" description="Helical" evidence="12">
    <location>
        <begin position="298"/>
        <end position="319"/>
    </location>
</feature>
<dbReference type="EMBL" id="CP025628">
    <property type="protein sequence ID" value="AWD32661.1"/>
    <property type="molecule type" value="Genomic_DNA"/>
</dbReference>
<feature type="transmembrane region" description="Helical" evidence="12">
    <location>
        <begin position="15"/>
        <end position="38"/>
    </location>
</feature>
<evidence type="ECO:0000256" key="4">
    <source>
        <dbReference type="ARBA" id="ARBA00022679"/>
    </source>
</evidence>
<feature type="transmembrane region" description="Helical" evidence="12">
    <location>
        <begin position="90"/>
        <end position="107"/>
    </location>
</feature>
<evidence type="ECO:0000256" key="6">
    <source>
        <dbReference type="ARBA" id="ARBA00022960"/>
    </source>
</evidence>
<dbReference type="GO" id="GO:0071555">
    <property type="term" value="P:cell wall organization"/>
    <property type="evidence" value="ECO:0007669"/>
    <property type="project" value="UniProtKB-KW"/>
</dbReference>
<evidence type="ECO:0000313" key="16">
    <source>
        <dbReference type="Proteomes" id="UP000266796"/>
    </source>
</evidence>
<feature type="transmembrane region" description="Helical" evidence="12">
    <location>
        <begin position="244"/>
        <end position="265"/>
    </location>
</feature>
<dbReference type="GO" id="GO:0009252">
    <property type="term" value="P:peptidoglycan biosynthetic process"/>
    <property type="evidence" value="ECO:0007669"/>
    <property type="project" value="UniProtKB-UniRule"/>
</dbReference>
<dbReference type="NCBIfam" id="TIGR00445">
    <property type="entry name" value="mraY"/>
    <property type="match status" value="1"/>
</dbReference>
<dbReference type="Proteomes" id="UP000266796">
    <property type="component" value="Chromosome"/>
</dbReference>
<keyword evidence="7 12" id="KW-0573">Peptidoglycan synthesis</keyword>
<keyword evidence="9 12" id="KW-0472">Membrane</keyword>
<evidence type="ECO:0000256" key="13">
    <source>
        <dbReference type="NCBIfam" id="TIGR00445"/>
    </source>
</evidence>
<dbReference type="PANTHER" id="PTHR22926:SF5">
    <property type="entry name" value="PHOSPHO-N-ACETYLMURAMOYL-PENTAPEPTIDE-TRANSFERASE HOMOLOG"/>
    <property type="match status" value="1"/>
</dbReference>
<evidence type="ECO:0000256" key="9">
    <source>
        <dbReference type="ARBA" id="ARBA00023136"/>
    </source>
</evidence>
<reference evidence="15 16" key="1">
    <citation type="journal article" date="2018" name="Parasitology">
        <title>The reduced genome of Candidatus Kinetoplastibacterium sorsogonicusi, the endosymbiont of Kentomonas sorsogonicus (Trypanosomatidae): loss of the haem-synthesis pathway.</title>
        <authorList>
            <person name="Silva F.M."/>
            <person name="Kostygov A.Y."/>
            <person name="Spodareva V.V."/>
            <person name="Butenko A."/>
            <person name="Tossou R."/>
            <person name="Lukes J."/>
            <person name="Yurchenko V."/>
            <person name="Alves J.M.P."/>
        </authorList>
    </citation>
    <scope>NUCLEOTIDE SEQUENCE [LARGE SCALE GENOMIC DNA]</scope>
    <source>
        <strain evidence="15 16">MF-08</strain>
    </source>
</reference>
<feature type="transmembrane region" description="Helical" evidence="12">
    <location>
        <begin position="127"/>
        <end position="146"/>
    </location>
</feature>
<dbReference type="GO" id="GO:0008360">
    <property type="term" value="P:regulation of cell shape"/>
    <property type="evidence" value="ECO:0007669"/>
    <property type="project" value="UniProtKB-KW"/>
</dbReference>
<dbReference type="GO" id="GO:0051992">
    <property type="term" value="F:UDP-N-acetylmuramoyl-L-alanyl-D-glutamyl-meso-2,6-diaminopimelyl-D-alanyl-D-alanine:undecaprenyl-phosphate transferase activity"/>
    <property type="evidence" value="ECO:0007669"/>
    <property type="project" value="RHEA"/>
</dbReference>
<dbReference type="GO" id="GO:0046872">
    <property type="term" value="F:metal ion binding"/>
    <property type="evidence" value="ECO:0007669"/>
    <property type="project" value="UniProtKB-KW"/>
</dbReference>
<dbReference type="PROSITE" id="PS01347">
    <property type="entry name" value="MRAY_1"/>
    <property type="match status" value="1"/>
</dbReference>
<keyword evidence="12" id="KW-1003">Cell membrane</keyword>
<dbReference type="InterPro" id="IPR018480">
    <property type="entry name" value="PNAcMuramoyl-5peptid_Trfase_CS"/>
</dbReference>
<comment type="pathway">
    <text evidence="12">Cell wall biogenesis; peptidoglycan biosynthesis.</text>
</comment>
<keyword evidence="12 14" id="KW-0460">Magnesium</keyword>
<keyword evidence="11 12" id="KW-0961">Cell wall biogenesis/degradation</keyword>
<keyword evidence="3 12" id="KW-0132">Cell division</keyword>
<feature type="transmembrane region" description="Helical" evidence="12">
    <location>
        <begin position="208"/>
        <end position="232"/>
    </location>
</feature>
<feature type="transmembrane region" description="Helical" evidence="12">
    <location>
        <begin position="352"/>
        <end position="371"/>
    </location>
</feature>
<organism evidence="15 16">
    <name type="scientific">Candidatus Kinetoplastidibacterium kentomonadis</name>
    <dbReference type="NCBI Taxonomy" id="1576550"/>
    <lineage>
        <taxon>Bacteria</taxon>
        <taxon>Pseudomonadati</taxon>
        <taxon>Pseudomonadota</taxon>
        <taxon>Betaproteobacteria</taxon>
        <taxon>Candidatus Kinetoplastidibacterium</taxon>
    </lineage>
</organism>
<evidence type="ECO:0000256" key="7">
    <source>
        <dbReference type="ARBA" id="ARBA00022984"/>
    </source>
</evidence>
<keyword evidence="6 12" id="KW-0133">Cell shape</keyword>
<evidence type="ECO:0000256" key="8">
    <source>
        <dbReference type="ARBA" id="ARBA00022989"/>
    </source>
</evidence>
<dbReference type="Pfam" id="PF00953">
    <property type="entry name" value="Glycos_transf_4"/>
    <property type="match status" value="1"/>
</dbReference>